<protein>
    <submittedName>
        <fullName evidence="1">Uncharacterized protein</fullName>
    </submittedName>
</protein>
<accession>A0A2Z7AP96</accession>
<proteinExistence type="predicted"/>
<sequence length="85" mass="9034">MRYPLHDVCAGEASMCAQGRRYTCATPADTCAHNVRPSVHTILAGCAGCSHNLYAASARNARAKYAVRSHNVRAVAADTCARLSL</sequence>
<reference evidence="1 2" key="1">
    <citation type="journal article" date="2015" name="Proc. Natl. Acad. Sci. U.S.A.">
        <title>The resurrection genome of Boea hygrometrica: A blueprint for survival of dehydration.</title>
        <authorList>
            <person name="Xiao L."/>
            <person name="Yang G."/>
            <person name="Zhang L."/>
            <person name="Yang X."/>
            <person name="Zhao S."/>
            <person name="Ji Z."/>
            <person name="Zhou Q."/>
            <person name="Hu M."/>
            <person name="Wang Y."/>
            <person name="Chen M."/>
            <person name="Xu Y."/>
            <person name="Jin H."/>
            <person name="Xiao X."/>
            <person name="Hu G."/>
            <person name="Bao F."/>
            <person name="Hu Y."/>
            <person name="Wan P."/>
            <person name="Li L."/>
            <person name="Deng X."/>
            <person name="Kuang T."/>
            <person name="Xiang C."/>
            <person name="Zhu J.K."/>
            <person name="Oliver M.J."/>
            <person name="He Y."/>
        </authorList>
    </citation>
    <scope>NUCLEOTIDE SEQUENCE [LARGE SCALE GENOMIC DNA]</scope>
    <source>
        <strain evidence="2">cv. XS01</strain>
    </source>
</reference>
<gene>
    <name evidence="1" type="ORF">F511_34887</name>
</gene>
<evidence type="ECO:0000313" key="1">
    <source>
        <dbReference type="EMBL" id="KZV23651.1"/>
    </source>
</evidence>
<dbReference type="EMBL" id="KV013410">
    <property type="protein sequence ID" value="KZV23651.1"/>
    <property type="molecule type" value="Genomic_DNA"/>
</dbReference>
<keyword evidence="2" id="KW-1185">Reference proteome</keyword>
<name>A0A2Z7AP96_9LAMI</name>
<dbReference type="Proteomes" id="UP000250235">
    <property type="component" value="Unassembled WGS sequence"/>
</dbReference>
<dbReference type="AlphaFoldDB" id="A0A2Z7AP96"/>
<evidence type="ECO:0000313" key="2">
    <source>
        <dbReference type="Proteomes" id="UP000250235"/>
    </source>
</evidence>
<organism evidence="1 2">
    <name type="scientific">Dorcoceras hygrometricum</name>
    <dbReference type="NCBI Taxonomy" id="472368"/>
    <lineage>
        <taxon>Eukaryota</taxon>
        <taxon>Viridiplantae</taxon>
        <taxon>Streptophyta</taxon>
        <taxon>Embryophyta</taxon>
        <taxon>Tracheophyta</taxon>
        <taxon>Spermatophyta</taxon>
        <taxon>Magnoliopsida</taxon>
        <taxon>eudicotyledons</taxon>
        <taxon>Gunneridae</taxon>
        <taxon>Pentapetalae</taxon>
        <taxon>asterids</taxon>
        <taxon>lamiids</taxon>
        <taxon>Lamiales</taxon>
        <taxon>Gesneriaceae</taxon>
        <taxon>Didymocarpoideae</taxon>
        <taxon>Trichosporeae</taxon>
        <taxon>Loxocarpinae</taxon>
        <taxon>Dorcoceras</taxon>
    </lineage>
</organism>